<evidence type="ECO:0000256" key="2">
    <source>
        <dbReference type="ARBA" id="ARBA00022801"/>
    </source>
</evidence>
<feature type="region of interest" description="Disordered" evidence="4">
    <location>
        <begin position="34"/>
        <end position="57"/>
    </location>
</feature>
<dbReference type="EC" id="3.1.1.-" evidence="3"/>
<organism evidence="6 7">
    <name type="scientific">Actinopolymorpha pittospori</name>
    <dbReference type="NCBI Taxonomy" id="648752"/>
    <lineage>
        <taxon>Bacteria</taxon>
        <taxon>Bacillati</taxon>
        <taxon>Actinomycetota</taxon>
        <taxon>Actinomycetes</taxon>
        <taxon>Propionibacteriales</taxon>
        <taxon>Actinopolymorphaceae</taxon>
        <taxon>Actinopolymorpha</taxon>
    </lineage>
</organism>
<protein>
    <recommendedName>
        <fullName evidence="3">Carboxylic ester hydrolase</fullName>
        <ecNumber evidence="3">3.1.1.-</ecNumber>
    </recommendedName>
</protein>
<dbReference type="Pfam" id="PF00135">
    <property type="entry name" value="COesterase"/>
    <property type="match status" value="1"/>
</dbReference>
<evidence type="ECO:0000259" key="5">
    <source>
        <dbReference type="Pfam" id="PF00135"/>
    </source>
</evidence>
<dbReference type="Gene3D" id="3.40.50.1820">
    <property type="entry name" value="alpha/beta hydrolase"/>
    <property type="match status" value="1"/>
</dbReference>
<evidence type="ECO:0000256" key="3">
    <source>
        <dbReference type="RuleBase" id="RU361235"/>
    </source>
</evidence>
<dbReference type="AlphaFoldDB" id="A0A927N5C9"/>
<accession>A0A927N5C9</accession>
<comment type="caution">
    <text evidence="6">The sequence shown here is derived from an EMBL/GenBank/DDBJ whole genome shotgun (WGS) entry which is preliminary data.</text>
</comment>
<gene>
    <name evidence="6" type="ORF">HEB94_009267</name>
</gene>
<dbReference type="InterPro" id="IPR002018">
    <property type="entry name" value="CarbesteraseB"/>
</dbReference>
<proteinExistence type="inferred from homology"/>
<evidence type="ECO:0000313" key="6">
    <source>
        <dbReference type="EMBL" id="MBE1612419.1"/>
    </source>
</evidence>
<evidence type="ECO:0000256" key="1">
    <source>
        <dbReference type="ARBA" id="ARBA00005964"/>
    </source>
</evidence>
<dbReference type="PROSITE" id="PS00122">
    <property type="entry name" value="CARBOXYLESTERASE_B_1"/>
    <property type="match status" value="1"/>
</dbReference>
<feature type="domain" description="Carboxylesterase type B" evidence="5">
    <location>
        <begin position="52"/>
        <end position="529"/>
    </location>
</feature>
<dbReference type="RefSeq" id="WP_192755469.1">
    <property type="nucleotide sequence ID" value="NZ_BAABJL010000194.1"/>
</dbReference>
<sequence length="560" mass="59336">MRKPRAAHWTVPSVISAVMLTGVLLVTVAAPPGPSGPVGPNRPDGGPSSSGPVAMTDRGLVRGTSREGYQTFQGIPYAAPPVGERRWTAPRPAPAWRGIRDGTTPGSPCPQGPSGEITCGSVEEDCLFVNVTTPAAGSSPRPRPVMVWLHGGGYSDGAASSYDAHRLAVQGDVVVVTVNYRLGIFGFLAHPGLAGSGTFALLDQQAALRWVRRNAAFFGGDPRNVTLFGESAGASSTCAQLVSPSAAGLFDRAILESGPCTVDEHMEYAAAPVPLARAEQTGVELATQAGCEEDPGAAPVGPARVLDCLRRLPARALLDLRHPDSPSSPPTFRPAYGTPLLPRSPEAALRSGRFLRVPLLAGVNRDEGRYYAWLQELESPMSIERFRGLLASTFGAAAERIAARYPVAEHGTPVLAWGAVVTDHYFACPALSTQQLVGRRERVFGYEFADRNAPNLGVGAPPEFPLGAYHSAELSYLFDFGPSQLTRAQRRLSDTMIGYWTAFARRGDPNGPGRPRWSASGPDGSLVQRLAPGNGGVRPVDLAVEHQCDFWATIPTTPSP</sequence>
<comment type="similarity">
    <text evidence="1 3">Belongs to the type-B carboxylesterase/lipase family.</text>
</comment>
<evidence type="ECO:0000256" key="4">
    <source>
        <dbReference type="SAM" id="MobiDB-lite"/>
    </source>
</evidence>
<reference evidence="6" key="1">
    <citation type="submission" date="2020-10" db="EMBL/GenBank/DDBJ databases">
        <title>Sequencing the genomes of 1000 actinobacteria strains.</title>
        <authorList>
            <person name="Klenk H.-P."/>
        </authorList>
    </citation>
    <scope>NUCLEOTIDE SEQUENCE</scope>
    <source>
        <strain evidence="6">DSM 45354</strain>
    </source>
</reference>
<keyword evidence="7" id="KW-1185">Reference proteome</keyword>
<dbReference type="PANTHER" id="PTHR43918:SF4">
    <property type="entry name" value="CARBOXYLIC ESTER HYDROLASE"/>
    <property type="match status" value="1"/>
</dbReference>
<dbReference type="SUPFAM" id="SSF53474">
    <property type="entry name" value="alpha/beta-Hydrolases"/>
    <property type="match status" value="1"/>
</dbReference>
<dbReference type="InterPro" id="IPR050654">
    <property type="entry name" value="AChE-related_enzymes"/>
</dbReference>
<dbReference type="InterPro" id="IPR029058">
    <property type="entry name" value="AB_hydrolase_fold"/>
</dbReference>
<name>A0A927N5C9_9ACTN</name>
<evidence type="ECO:0000313" key="7">
    <source>
        <dbReference type="Proteomes" id="UP000638648"/>
    </source>
</evidence>
<dbReference type="EMBL" id="JADBEM010000001">
    <property type="protein sequence ID" value="MBE1612419.1"/>
    <property type="molecule type" value="Genomic_DNA"/>
</dbReference>
<dbReference type="InterPro" id="IPR019826">
    <property type="entry name" value="Carboxylesterase_B_AS"/>
</dbReference>
<keyword evidence="2 3" id="KW-0378">Hydrolase</keyword>
<dbReference type="Proteomes" id="UP000638648">
    <property type="component" value="Unassembled WGS sequence"/>
</dbReference>
<dbReference type="GO" id="GO:0052689">
    <property type="term" value="F:carboxylic ester hydrolase activity"/>
    <property type="evidence" value="ECO:0007669"/>
    <property type="project" value="TreeGrafter"/>
</dbReference>
<dbReference type="PANTHER" id="PTHR43918">
    <property type="entry name" value="ACETYLCHOLINESTERASE"/>
    <property type="match status" value="1"/>
</dbReference>